<reference evidence="2 3" key="1">
    <citation type="submission" date="2021-08" db="EMBL/GenBank/DDBJ databases">
        <title>Genomic Architecture of Streptomyces flavotricini NGL1 and Streptomyces erythrochromogenes HMS4 With Differential Plant Beneficial attributes and laccase production capabilities.</title>
        <authorList>
            <person name="Salwan R."/>
            <person name="Kaur R."/>
            <person name="Sharma V."/>
        </authorList>
    </citation>
    <scope>NUCLEOTIDE SEQUENCE [LARGE SCALE GENOMIC DNA]</scope>
    <source>
        <strain evidence="2 3">NGL1</strain>
    </source>
</reference>
<feature type="compositionally biased region" description="Polar residues" evidence="1">
    <location>
        <begin position="29"/>
        <end position="40"/>
    </location>
</feature>
<evidence type="ECO:0000313" key="3">
    <source>
        <dbReference type="Proteomes" id="UP001520654"/>
    </source>
</evidence>
<accession>A0ABS8EGP6</accession>
<proteinExistence type="predicted"/>
<dbReference type="RefSeq" id="WP_229343500.1">
    <property type="nucleotide sequence ID" value="NZ_JAINUL010000001.1"/>
</dbReference>
<keyword evidence="3" id="KW-1185">Reference proteome</keyword>
<feature type="region of interest" description="Disordered" evidence="1">
    <location>
        <begin position="111"/>
        <end position="134"/>
    </location>
</feature>
<sequence>MAAGKDVVLRWHGPDTLTYRIQGPDGSAETVTSRNGTSGWEWSPKAGQEPKRDATYTLMATFPGSQQPGSFLTTTVHLRSPEFESVTATSGVHAPWVEGTAEKGRITFTARGARLQDDARSPCRPRPPRPRPTR</sequence>
<dbReference type="Proteomes" id="UP001520654">
    <property type="component" value="Unassembled WGS sequence"/>
</dbReference>
<dbReference type="EMBL" id="JAINUL010000001">
    <property type="protein sequence ID" value="MCC0100187.1"/>
    <property type="molecule type" value="Genomic_DNA"/>
</dbReference>
<evidence type="ECO:0000256" key="1">
    <source>
        <dbReference type="SAM" id="MobiDB-lite"/>
    </source>
</evidence>
<name>A0ABS8EGP6_9ACTN</name>
<organism evidence="2 3">
    <name type="scientific">Streptomyces flavotricini</name>
    <dbReference type="NCBI Taxonomy" id="66888"/>
    <lineage>
        <taxon>Bacteria</taxon>
        <taxon>Bacillati</taxon>
        <taxon>Actinomycetota</taxon>
        <taxon>Actinomycetes</taxon>
        <taxon>Kitasatosporales</taxon>
        <taxon>Streptomycetaceae</taxon>
        <taxon>Streptomyces</taxon>
    </lineage>
</organism>
<feature type="region of interest" description="Disordered" evidence="1">
    <location>
        <begin position="20"/>
        <end position="49"/>
    </location>
</feature>
<comment type="caution">
    <text evidence="2">The sequence shown here is derived from an EMBL/GenBank/DDBJ whole genome shotgun (WGS) entry which is preliminary data.</text>
</comment>
<evidence type="ECO:0000313" key="2">
    <source>
        <dbReference type="EMBL" id="MCC0100187.1"/>
    </source>
</evidence>
<protein>
    <submittedName>
        <fullName evidence="2">Uncharacterized protein</fullName>
    </submittedName>
</protein>
<gene>
    <name evidence="2" type="ORF">K7B10_36495</name>
</gene>